<dbReference type="Pfam" id="PF00535">
    <property type="entry name" value="Glycos_transf_2"/>
    <property type="match status" value="1"/>
</dbReference>
<gene>
    <name evidence="2" type="ORF">EZ444_12395</name>
</gene>
<protein>
    <submittedName>
        <fullName evidence="2">Glycosyltransferase family 2 protein</fullName>
    </submittedName>
</protein>
<dbReference type="InterPro" id="IPR001173">
    <property type="entry name" value="Glyco_trans_2-like"/>
</dbReference>
<dbReference type="PANTHER" id="PTHR43179:SF10">
    <property type="entry name" value="GLYCOSYL TRANSFERASE"/>
    <property type="match status" value="1"/>
</dbReference>
<dbReference type="Gene3D" id="3.90.550.10">
    <property type="entry name" value="Spore Coat Polysaccharide Biosynthesis Protein SpsA, Chain A"/>
    <property type="match status" value="1"/>
</dbReference>
<reference evidence="2 3" key="1">
    <citation type="submission" date="2019-02" db="EMBL/GenBank/DDBJ databases">
        <title>Pedobacter sp. RP-3-8 sp. nov., isolated from Arctic soil.</title>
        <authorList>
            <person name="Dahal R.H."/>
        </authorList>
    </citation>
    <scope>NUCLEOTIDE SEQUENCE [LARGE SCALE GENOMIC DNA]</scope>
    <source>
        <strain evidence="2 3">RP-3-8</strain>
    </source>
</reference>
<dbReference type="AlphaFoldDB" id="A0A4R0N897"/>
<accession>A0A4R0N897</accession>
<name>A0A4R0N897_9SPHI</name>
<organism evidence="2 3">
    <name type="scientific">Pedobacter hiemivivus</name>
    <dbReference type="NCBI Taxonomy" id="2530454"/>
    <lineage>
        <taxon>Bacteria</taxon>
        <taxon>Pseudomonadati</taxon>
        <taxon>Bacteroidota</taxon>
        <taxon>Sphingobacteriia</taxon>
        <taxon>Sphingobacteriales</taxon>
        <taxon>Sphingobacteriaceae</taxon>
        <taxon>Pedobacter</taxon>
    </lineage>
</organism>
<comment type="caution">
    <text evidence="2">The sequence shown here is derived from an EMBL/GenBank/DDBJ whole genome shotgun (WGS) entry which is preliminary data.</text>
</comment>
<evidence type="ECO:0000259" key="1">
    <source>
        <dbReference type="Pfam" id="PF00535"/>
    </source>
</evidence>
<dbReference type="SUPFAM" id="SSF53448">
    <property type="entry name" value="Nucleotide-diphospho-sugar transferases"/>
    <property type="match status" value="1"/>
</dbReference>
<keyword evidence="2" id="KW-0808">Transferase</keyword>
<dbReference type="EMBL" id="SJSM01000006">
    <property type="protein sequence ID" value="TCC96369.1"/>
    <property type="molecule type" value="Genomic_DNA"/>
</dbReference>
<feature type="domain" description="Glycosyltransferase 2-like" evidence="1">
    <location>
        <begin position="8"/>
        <end position="151"/>
    </location>
</feature>
<sequence>MCKISASIVLYHNFDKARLALDSILESKLNIKIMLIDNSSQILADKPLDCRVEYVFTGQNLGFGAGHNIAIKDAIKGGYDYHFVVNPDVYFNPGVIEEMIKYMADHSDVGMMMPKILNEDGSIQHLPKLLPHPFWILRRKLKKLDRRYKKFVDMYEFRNVPEDKIYNAPVLSGCFSLLNLEAIKQVGAYDDTFFMYFEDFDLSRRIHKEYKTLYFPEVFIFHGYESGANKSLKLLKIFLKSMVVYFNKWGWCFDEERKQANKKTLSQF</sequence>
<dbReference type="PANTHER" id="PTHR43179">
    <property type="entry name" value="RHAMNOSYLTRANSFERASE WBBL"/>
    <property type="match status" value="1"/>
</dbReference>
<dbReference type="Proteomes" id="UP000291117">
    <property type="component" value="Unassembled WGS sequence"/>
</dbReference>
<evidence type="ECO:0000313" key="2">
    <source>
        <dbReference type="EMBL" id="TCC96369.1"/>
    </source>
</evidence>
<proteinExistence type="predicted"/>
<dbReference type="InterPro" id="IPR029044">
    <property type="entry name" value="Nucleotide-diphossugar_trans"/>
</dbReference>
<dbReference type="OrthoDB" id="9771846at2"/>
<evidence type="ECO:0000313" key="3">
    <source>
        <dbReference type="Proteomes" id="UP000291117"/>
    </source>
</evidence>
<keyword evidence="3" id="KW-1185">Reference proteome</keyword>
<dbReference type="GO" id="GO:0016740">
    <property type="term" value="F:transferase activity"/>
    <property type="evidence" value="ECO:0007669"/>
    <property type="project" value="UniProtKB-KW"/>
</dbReference>